<keyword evidence="3" id="KW-1185">Reference proteome</keyword>
<comment type="caution">
    <text evidence="2">The sequence shown here is derived from an EMBL/GenBank/DDBJ whole genome shotgun (WGS) entry which is preliminary data.</text>
</comment>
<keyword evidence="1" id="KW-0732">Signal</keyword>
<dbReference type="AlphaFoldDB" id="A0A9D3V1Z7"/>
<sequence length="92" mass="10173">MVCFCFTLGSVACCILAIPTFGLMGSSGGGVWPLYWVIFITPSTSSSQSNSKVYDFVRKLLWLDYLRFLISPDSLKQMCCLSQQNLGGENDD</sequence>
<dbReference type="Proteomes" id="UP000828251">
    <property type="component" value="Unassembled WGS sequence"/>
</dbReference>
<proteinExistence type="predicted"/>
<reference evidence="2 3" key="1">
    <citation type="journal article" date="2021" name="Plant Biotechnol. J.">
        <title>Multi-omics assisted identification of the key and species-specific regulatory components of drought-tolerant mechanisms in Gossypium stocksii.</title>
        <authorList>
            <person name="Yu D."/>
            <person name="Ke L."/>
            <person name="Zhang D."/>
            <person name="Wu Y."/>
            <person name="Sun Y."/>
            <person name="Mei J."/>
            <person name="Sun J."/>
            <person name="Sun Y."/>
        </authorList>
    </citation>
    <scope>NUCLEOTIDE SEQUENCE [LARGE SCALE GENOMIC DNA]</scope>
    <source>
        <strain evidence="3">cv. E1</strain>
        <tissue evidence="2">Leaf</tissue>
    </source>
</reference>
<evidence type="ECO:0000313" key="2">
    <source>
        <dbReference type="EMBL" id="KAH1066237.1"/>
    </source>
</evidence>
<gene>
    <name evidence="2" type="ORF">J1N35_031224</name>
</gene>
<protein>
    <recommendedName>
        <fullName evidence="4">Secreted protein</fullName>
    </recommendedName>
</protein>
<evidence type="ECO:0008006" key="4">
    <source>
        <dbReference type="Google" id="ProtNLM"/>
    </source>
</evidence>
<feature type="chain" id="PRO_5039192354" description="Secreted protein" evidence="1">
    <location>
        <begin position="18"/>
        <end position="92"/>
    </location>
</feature>
<evidence type="ECO:0000313" key="3">
    <source>
        <dbReference type="Proteomes" id="UP000828251"/>
    </source>
</evidence>
<accession>A0A9D3V1Z7</accession>
<name>A0A9D3V1Z7_9ROSI</name>
<organism evidence="2 3">
    <name type="scientific">Gossypium stocksii</name>
    <dbReference type="NCBI Taxonomy" id="47602"/>
    <lineage>
        <taxon>Eukaryota</taxon>
        <taxon>Viridiplantae</taxon>
        <taxon>Streptophyta</taxon>
        <taxon>Embryophyta</taxon>
        <taxon>Tracheophyta</taxon>
        <taxon>Spermatophyta</taxon>
        <taxon>Magnoliopsida</taxon>
        <taxon>eudicotyledons</taxon>
        <taxon>Gunneridae</taxon>
        <taxon>Pentapetalae</taxon>
        <taxon>rosids</taxon>
        <taxon>malvids</taxon>
        <taxon>Malvales</taxon>
        <taxon>Malvaceae</taxon>
        <taxon>Malvoideae</taxon>
        <taxon>Gossypium</taxon>
    </lineage>
</organism>
<feature type="signal peptide" evidence="1">
    <location>
        <begin position="1"/>
        <end position="17"/>
    </location>
</feature>
<dbReference type="EMBL" id="JAIQCV010000009">
    <property type="protein sequence ID" value="KAH1066237.1"/>
    <property type="molecule type" value="Genomic_DNA"/>
</dbReference>
<evidence type="ECO:0000256" key="1">
    <source>
        <dbReference type="SAM" id="SignalP"/>
    </source>
</evidence>